<dbReference type="Pfam" id="PF09374">
    <property type="entry name" value="PG_binding_3"/>
    <property type="match status" value="1"/>
</dbReference>
<evidence type="ECO:0000259" key="2">
    <source>
        <dbReference type="Pfam" id="PF05838"/>
    </source>
</evidence>
<feature type="domain" description="Peptidoglycan binding-like" evidence="1">
    <location>
        <begin position="203"/>
        <end position="243"/>
    </location>
</feature>
<proteinExistence type="predicted"/>
<dbReference type="InterPro" id="IPR018537">
    <property type="entry name" value="Peptidoglycan-bd_3"/>
</dbReference>
<feature type="domain" description="Peptidoglycan binding" evidence="3">
    <location>
        <begin position="97"/>
        <end position="157"/>
    </location>
</feature>
<reference evidence="4 5" key="1">
    <citation type="submission" date="2017-04" db="EMBL/GenBank/DDBJ databases">
        <authorList>
            <person name="Afonso C.L."/>
            <person name="Miller P.J."/>
            <person name="Scott M.A."/>
            <person name="Spackman E."/>
            <person name="Goraichik I."/>
            <person name="Dimitrov K.M."/>
            <person name="Suarez D.L."/>
            <person name="Swayne D.E."/>
        </authorList>
    </citation>
    <scope>NUCLEOTIDE SEQUENCE [LARGE SCALE GENOMIC DNA]</scope>
    <source>
        <strain evidence="4 5">DSM 3385</strain>
    </source>
</reference>
<dbReference type="RefSeq" id="WP_084071478.1">
    <property type="nucleotide sequence ID" value="NZ_FWXY01000029.1"/>
</dbReference>
<feature type="domain" description="TtsA-like Glycoside hydrolase family 108" evidence="2">
    <location>
        <begin position="10"/>
        <end position="93"/>
    </location>
</feature>
<evidence type="ECO:0000313" key="5">
    <source>
        <dbReference type="Proteomes" id="UP000192418"/>
    </source>
</evidence>
<dbReference type="Gene3D" id="1.20.141.10">
    <property type="entry name" value="Chitosanase, subunit A, domain 1"/>
    <property type="match status" value="1"/>
</dbReference>
<keyword evidence="5" id="KW-1185">Reference proteome</keyword>
<name>A0A1W2EDJ4_9BACT</name>
<dbReference type="AlphaFoldDB" id="A0A1W2EDJ4"/>
<dbReference type="InterPro" id="IPR002477">
    <property type="entry name" value="Peptidoglycan-bd-like"/>
</dbReference>
<dbReference type="InterPro" id="IPR036366">
    <property type="entry name" value="PGBDSf"/>
</dbReference>
<evidence type="ECO:0000313" key="4">
    <source>
        <dbReference type="EMBL" id="SMD07803.1"/>
    </source>
</evidence>
<dbReference type="InterPro" id="IPR036365">
    <property type="entry name" value="PGBD-like_sf"/>
</dbReference>
<dbReference type="STRING" id="1121400.SAMN02746065_12934"/>
<accession>A0A1W2EDJ4</accession>
<dbReference type="Gene3D" id="1.10.101.10">
    <property type="entry name" value="PGBD-like superfamily/PGBD"/>
    <property type="match status" value="1"/>
</dbReference>
<dbReference type="SUPFAM" id="SSF53955">
    <property type="entry name" value="Lysozyme-like"/>
    <property type="match status" value="1"/>
</dbReference>
<sequence>MKKNFKKSLAHVLVHEGGWADHPKDPGGATMKGVTLATYQRYFGKDKNKDDLRNITDEELEHIYHSGYWSKCCCDEVPPGVDYALFDSAVNSGPGRGAKWLQAAVGAKQDGGIGPKTLARVKEHDPLQVIDLMCDRRLSFLRNLSTWSTFGKGWERRVHGVRATAIAMAGGSSQVIGAIAPSVDYTIVKKGSRGSWVRKLQEALKIQVDGKFGSDTEAVLKAWQQANGLEPDGIAGRNTYRALGLLA</sequence>
<evidence type="ECO:0000259" key="1">
    <source>
        <dbReference type="Pfam" id="PF01471"/>
    </source>
</evidence>
<gene>
    <name evidence="4" type="ORF">SAMN02746065_12934</name>
</gene>
<protein>
    <submittedName>
        <fullName evidence="4">Predicted Peptidoglycan domain-containing protein</fullName>
    </submittedName>
</protein>
<dbReference type="Proteomes" id="UP000192418">
    <property type="component" value="Unassembled WGS sequence"/>
</dbReference>
<dbReference type="InterPro" id="IPR008565">
    <property type="entry name" value="TtsA-like_GH18_dom"/>
</dbReference>
<evidence type="ECO:0000259" key="3">
    <source>
        <dbReference type="Pfam" id="PF09374"/>
    </source>
</evidence>
<dbReference type="EMBL" id="FWXY01000029">
    <property type="protein sequence ID" value="SMD07803.1"/>
    <property type="molecule type" value="Genomic_DNA"/>
</dbReference>
<organism evidence="4 5">
    <name type="scientific">Desulfocicer vacuolatum DSM 3385</name>
    <dbReference type="NCBI Taxonomy" id="1121400"/>
    <lineage>
        <taxon>Bacteria</taxon>
        <taxon>Pseudomonadati</taxon>
        <taxon>Thermodesulfobacteriota</taxon>
        <taxon>Desulfobacteria</taxon>
        <taxon>Desulfobacterales</taxon>
        <taxon>Desulfobacteraceae</taxon>
        <taxon>Desulfocicer</taxon>
    </lineage>
</organism>
<dbReference type="CDD" id="cd13926">
    <property type="entry name" value="N-acetylmuramidase_GH108"/>
    <property type="match status" value="1"/>
</dbReference>
<dbReference type="SUPFAM" id="SSF47090">
    <property type="entry name" value="PGBD-like"/>
    <property type="match status" value="1"/>
</dbReference>
<dbReference type="Pfam" id="PF01471">
    <property type="entry name" value="PG_binding_1"/>
    <property type="match status" value="1"/>
</dbReference>
<dbReference type="Pfam" id="PF05838">
    <property type="entry name" value="Glyco_hydro_108"/>
    <property type="match status" value="1"/>
</dbReference>
<dbReference type="InterPro" id="IPR023346">
    <property type="entry name" value="Lysozyme-like_dom_sf"/>
</dbReference>